<sequence>MTTTESSTVQLTCRIPNCGAPVTAQAATDAKGRLDIDVSGAREHAAEHTEEEARFNDLIPTWFHCGVPWEHEEHVYLHGEAGTDQWVCPGITWQETGSAGV</sequence>
<name>A0ABN1Z4S7_9ACTN</name>
<protein>
    <submittedName>
        <fullName evidence="1">Uncharacterized protein</fullName>
    </submittedName>
</protein>
<dbReference type="RefSeq" id="WP_344015558.1">
    <property type="nucleotide sequence ID" value="NZ_BAAAIZ010000090.1"/>
</dbReference>
<evidence type="ECO:0000313" key="2">
    <source>
        <dbReference type="Proteomes" id="UP001500973"/>
    </source>
</evidence>
<reference evidence="1 2" key="1">
    <citation type="journal article" date="2019" name="Int. J. Syst. Evol. Microbiol.">
        <title>The Global Catalogue of Microorganisms (GCM) 10K type strain sequencing project: providing services to taxonomists for standard genome sequencing and annotation.</title>
        <authorList>
            <consortium name="The Broad Institute Genomics Platform"/>
            <consortium name="The Broad Institute Genome Sequencing Center for Infectious Disease"/>
            <person name="Wu L."/>
            <person name="Ma J."/>
        </authorList>
    </citation>
    <scope>NUCLEOTIDE SEQUENCE [LARGE SCALE GENOMIC DNA]</scope>
    <source>
        <strain evidence="1 2">JCM 11756</strain>
    </source>
</reference>
<proteinExistence type="predicted"/>
<organism evidence="1 2">
    <name type="scientific">Streptomyces thermospinosisporus</name>
    <dbReference type="NCBI Taxonomy" id="161482"/>
    <lineage>
        <taxon>Bacteria</taxon>
        <taxon>Bacillati</taxon>
        <taxon>Actinomycetota</taxon>
        <taxon>Actinomycetes</taxon>
        <taxon>Kitasatosporales</taxon>
        <taxon>Streptomycetaceae</taxon>
        <taxon>Streptomyces</taxon>
    </lineage>
</organism>
<evidence type="ECO:0000313" key="1">
    <source>
        <dbReference type="EMBL" id="GAA1431849.1"/>
    </source>
</evidence>
<comment type="caution">
    <text evidence="1">The sequence shown here is derived from an EMBL/GenBank/DDBJ whole genome shotgun (WGS) entry which is preliminary data.</text>
</comment>
<keyword evidence="2" id="KW-1185">Reference proteome</keyword>
<gene>
    <name evidence="1" type="ORF">GCM10009601_51720</name>
</gene>
<accession>A0ABN1Z4S7</accession>
<dbReference type="Proteomes" id="UP001500973">
    <property type="component" value="Unassembled WGS sequence"/>
</dbReference>
<dbReference type="EMBL" id="BAAAIZ010000090">
    <property type="protein sequence ID" value="GAA1431849.1"/>
    <property type="molecule type" value="Genomic_DNA"/>
</dbReference>